<dbReference type="Proteomes" id="UP000283269">
    <property type="component" value="Unassembled WGS sequence"/>
</dbReference>
<feature type="region of interest" description="Disordered" evidence="3">
    <location>
        <begin position="1"/>
        <end position="83"/>
    </location>
</feature>
<dbReference type="Gene3D" id="3.30.70.330">
    <property type="match status" value="1"/>
</dbReference>
<accession>A0A409VQY9</accession>
<dbReference type="STRING" id="93625.A0A409VQY9"/>
<comment type="caution">
    <text evidence="5">The sequence shown here is derived from an EMBL/GenBank/DDBJ whole genome shotgun (WGS) entry which is preliminary data.</text>
</comment>
<dbReference type="InterPro" id="IPR012677">
    <property type="entry name" value="Nucleotide-bd_a/b_plait_sf"/>
</dbReference>
<dbReference type="InterPro" id="IPR035979">
    <property type="entry name" value="RBD_domain_sf"/>
</dbReference>
<protein>
    <recommendedName>
        <fullName evidence="4">XRRM domain-containing protein</fullName>
    </recommendedName>
</protein>
<feature type="compositionally biased region" description="Polar residues" evidence="3">
    <location>
        <begin position="66"/>
        <end position="80"/>
    </location>
</feature>
<organism evidence="5 6">
    <name type="scientific">Psilocybe cyanescens</name>
    <dbReference type="NCBI Taxonomy" id="93625"/>
    <lineage>
        <taxon>Eukaryota</taxon>
        <taxon>Fungi</taxon>
        <taxon>Dikarya</taxon>
        <taxon>Basidiomycota</taxon>
        <taxon>Agaricomycotina</taxon>
        <taxon>Agaricomycetes</taxon>
        <taxon>Agaricomycetidae</taxon>
        <taxon>Agaricales</taxon>
        <taxon>Agaricineae</taxon>
        <taxon>Strophariaceae</taxon>
        <taxon>Psilocybe</taxon>
    </lineage>
</organism>
<sequence>MSTLVFLPRSVKRRKTESTPVQDQVSSSVVSISTPAGPSIASEGQSSEKIHPETFKGKEKERKESQVSGQRGTTSNTSNKGPDPEDLARLVWLALSDYALWSDADLRRKIDWAGHVQEGYSEGVSNDDRVSWAKGNEGYIPLSYLKKNSTVFLHAASSHAFAEQPETAYVKALRSHAADLVEVRLILSEEGPSSFTSDRWSKKASSLTGYEVRRKITETSLSKHGKVDWHNLTIYVENIPVQYRSVYGTAKLISALLPPFGNSISRIQNVSFPSHHNDQPGTLPTCKGFSLVILSTSDDVQLLLDEWPWEEPKRRPNSGERDPERQFNDTFKQEATKFGLRCLSKSRWEELKAEYLIYRQQLITELEADNAAQQEQINKIALDTIEVPRPPKAQAPKDCGIIPVSSPKPTHEQGHIEPAIIHADSPYPSGCLVFVRNVHSETNKTSLRTLFSQTLRTPEQQSTAINDGLDYVDYTKGLDSCYLRFSTPPHAQQFVHYFNANSIAQKSGLDGTGEPLSSLPKGGPTLFAITPELVSGKREELYWQKVPEKVRGQAVDKALKFIQRVGNKGLESVQASGTDATGKKRRRGR</sequence>
<dbReference type="SUPFAM" id="SSF54928">
    <property type="entry name" value="RNA-binding domain, RBD"/>
    <property type="match status" value="1"/>
</dbReference>
<dbReference type="GO" id="GO:1990904">
    <property type="term" value="C:ribonucleoprotein complex"/>
    <property type="evidence" value="ECO:0007669"/>
    <property type="project" value="UniProtKB-UniRule"/>
</dbReference>
<name>A0A409VQY9_PSICY</name>
<gene>
    <name evidence="5" type="ORF">CVT25_005526</name>
</gene>
<dbReference type="OrthoDB" id="439993at2759"/>
<keyword evidence="1 2" id="KW-0694">RNA-binding</keyword>
<dbReference type="AlphaFoldDB" id="A0A409VQY9"/>
<evidence type="ECO:0000256" key="2">
    <source>
        <dbReference type="PROSITE-ProRule" id="PRU01288"/>
    </source>
</evidence>
<feature type="domain" description="XRRM" evidence="4">
    <location>
        <begin position="426"/>
        <end position="587"/>
    </location>
</feature>
<dbReference type="InterPro" id="IPR014886">
    <property type="entry name" value="La_xRRM"/>
</dbReference>
<dbReference type="GO" id="GO:1904868">
    <property type="term" value="P:telomerase catalytic core complex assembly"/>
    <property type="evidence" value="ECO:0007669"/>
    <property type="project" value="InterPro"/>
</dbReference>
<evidence type="ECO:0000259" key="4">
    <source>
        <dbReference type="PROSITE" id="PS51939"/>
    </source>
</evidence>
<evidence type="ECO:0000256" key="1">
    <source>
        <dbReference type="ARBA" id="ARBA00022884"/>
    </source>
</evidence>
<reference evidence="5 6" key="1">
    <citation type="journal article" date="2018" name="Evol. Lett.">
        <title>Horizontal gene cluster transfer increased hallucinogenic mushroom diversity.</title>
        <authorList>
            <person name="Reynolds H.T."/>
            <person name="Vijayakumar V."/>
            <person name="Gluck-Thaler E."/>
            <person name="Korotkin H.B."/>
            <person name="Matheny P.B."/>
            <person name="Slot J.C."/>
        </authorList>
    </citation>
    <scope>NUCLEOTIDE SEQUENCE [LARGE SCALE GENOMIC DNA]</scope>
    <source>
        <strain evidence="5 6">2631</strain>
    </source>
</reference>
<dbReference type="Pfam" id="PF19977">
    <property type="entry name" value="xRRM"/>
    <property type="match status" value="1"/>
</dbReference>
<dbReference type="GO" id="GO:0070034">
    <property type="term" value="F:telomerase RNA binding"/>
    <property type="evidence" value="ECO:0007669"/>
    <property type="project" value="InterPro"/>
</dbReference>
<feature type="compositionally biased region" description="Basic and acidic residues" evidence="3">
    <location>
        <begin position="46"/>
        <end position="65"/>
    </location>
</feature>
<keyword evidence="6" id="KW-1185">Reference proteome</keyword>
<dbReference type="EMBL" id="NHYD01003953">
    <property type="protein sequence ID" value="PPQ68616.1"/>
    <property type="molecule type" value="Genomic_DNA"/>
</dbReference>
<evidence type="ECO:0000313" key="6">
    <source>
        <dbReference type="Proteomes" id="UP000283269"/>
    </source>
</evidence>
<dbReference type="InParanoid" id="A0A409VQY9"/>
<evidence type="ECO:0000313" key="5">
    <source>
        <dbReference type="EMBL" id="PPQ68616.1"/>
    </source>
</evidence>
<dbReference type="InterPro" id="IPR045537">
    <property type="entry name" value="Lar7_xRRM"/>
</dbReference>
<evidence type="ECO:0000256" key="3">
    <source>
        <dbReference type="SAM" id="MobiDB-lite"/>
    </source>
</evidence>
<proteinExistence type="predicted"/>
<feature type="compositionally biased region" description="Low complexity" evidence="3">
    <location>
        <begin position="18"/>
        <end position="35"/>
    </location>
</feature>
<dbReference type="PROSITE" id="PS51939">
    <property type="entry name" value="XRRM"/>
    <property type="match status" value="1"/>
</dbReference>